<dbReference type="RefSeq" id="WP_052564253.1">
    <property type="nucleotide sequence ID" value="NZ_BAFN01000001.1"/>
</dbReference>
<keyword evidence="1" id="KW-0812">Transmembrane</keyword>
<comment type="caution">
    <text evidence="2">The sequence shown here is derived from an EMBL/GenBank/DDBJ whole genome shotgun (WGS) entry which is preliminary data.</text>
</comment>
<feature type="transmembrane region" description="Helical" evidence="1">
    <location>
        <begin position="12"/>
        <end position="33"/>
    </location>
</feature>
<proteinExistence type="predicted"/>
<evidence type="ECO:0000256" key="1">
    <source>
        <dbReference type="SAM" id="Phobius"/>
    </source>
</evidence>
<dbReference type="Proteomes" id="UP000032309">
    <property type="component" value="Unassembled WGS sequence"/>
</dbReference>
<evidence type="ECO:0000313" key="2">
    <source>
        <dbReference type="EMBL" id="GAN34204.1"/>
    </source>
</evidence>
<organism evidence="2 3">
    <name type="scientific">Candidatus Brocadia sinica JPN1</name>
    <dbReference type="NCBI Taxonomy" id="1197129"/>
    <lineage>
        <taxon>Bacteria</taxon>
        <taxon>Pseudomonadati</taxon>
        <taxon>Planctomycetota</taxon>
        <taxon>Candidatus Brocadiia</taxon>
        <taxon>Candidatus Brocadiales</taxon>
        <taxon>Candidatus Brocadiaceae</taxon>
        <taxon>Candidatus Brocadia</taxon>
    </lineage>
</organism>
<sequence>MDLNRKIAFRSIVIVFIIFSLLCGIYLFIPFFLEKKLLPSLAKSFGLSNFTCNVRKFSLTGLDLSSLQWGERESPSLSFDSVRFDYSLFGLFQKHVNKIIISGVEIRSEYKDGTFSIAGMDFNKLFQSPSDTKREKPANSQQQTMPISFGEFALRNATILLKSGDENFRIPLSIKAKPFATQGNETNSGYEAQLWLYPNLINPLPGVKIASQIAMDARYNFKTNDFGIQLNFTNMNIEYKELQIQNSLGNVPLTIEVTKKQDDIHMKFSRFCIMSPFPIELSMRQNTDCNLHISPEQMDMQGKIYVNINKELTSSNSRFWLKVADSESLPFTFKGKKRGSQWHFSLNSTGSDTPLQFHGQTEKIHLHPKIFSVCGKGKGSNGTTRFSMKVSHIKYDSDYMRINIPNFWIFGNSSIDNGQFSTIKAFAKVTDTEYHTGSLSVREIHAKIPLQWPYPSMETDKITSTNKPERYLNIDEIKYADMDVGRIFATPYQDRLNIFFAGQHKDLFPDFRVYFLGSAGMSNEGNFVSKVDFKTSEPEKAIKINLGKFSPQLTGMFFEGNLDMNGNCKFIGSTITSSALITMRNSKIEVPEKKIALEGIDFDLDMQDLYKFCSAPDQMLKFKRFAWGDIEMNEGEVEFQIESFSSFFLKKSSFSWCGGHVYTHGLRIKSGRREFDIICYCDRLKLATILKQFKAASADGEGSVNGRIPISYKDAKIKVHDGFLYSTPGEKGTISFRTDTLVSGASGVQQSIQMQIAREALKNFTYDWAKLSLLSQGDDLMIRMQMDGRPADLLPFGFSKAKGLVKIEEPRAHFQGIRFDINFKLPLDKMLYYGAGMSELLQSE</sequence>
<name>A0ABQ0JZI3_9BACT</name>
<evidence type="ECO:0008006" key="4">
    <source>
        <dbReference type="Google" id="ProtNLM"/>
    </source>
</evidence>
<accession>A0ABQ0JZI3</accession>
<evidence type="ECO:0000313" key="3">
    <source>
        <dbReference type="Proteomes" id="UP000032309"/>
    </source>
</evidence>
<keyword evidence="1" id="KW-0472">Membrane</keyword>
<protein>
    <recommendedName>
        <fullName evidence="4">Dicarboxylate transport domain-containing protein</fullName>
    </recommendedName>
</protein>
<keyword evidence="3" id="KW-1185">Reference proteome</keyword>
<gene>
    <name evidence="2" type="ORF">BROSI_A2740</name>
</gene>
<dbReference type="EMBL" id="BAFN01000001">
    <property type="protein sequence ID" value="GAN34204.1"/>
    <property type="molecule type" value="Genomic_DNA"/>
</dbReference>
<keyword evidence="1" id="KW-1133">Transmembrane helix</keyword>
<reference evidence="3" key="1">
    <citation type="journal article" date="2015" name="Genome Announc.">
        <title>Draft Genome Sequence of an Anaerobic Ammonium-Oxidizing Bacterium, "Candidatus Brocadia sinica".</title>
        <authorList>
            <person name="Oshiki M."/>
            <person name="Shinyako-Hata K."/>
            <person name="Satoh H."/>
            <person name="Okabe S."/>
        </authorList>
    </citation>
    <scope>NUCLEOTIDE SEQUENCE [LARGE SCALE GENOMIC DNA]</scope>
    <source>
        <strain evidence="3">JPN1</strain>
    </source>
</reference>
<dbReference type="InterPro" id="IPR021730">
    <property type="entry name" value="YdbH"/>
</dbReference>
<dbReference type="Pfam" id="PF11739">
    <property type="entry name" value="YdbH-like"/>
    <property type="match status" value="1"/>
</dbReference>